<dbReference type="InterPro" id="IPR000914">
    <property type="entry name" value="SBP_5_dom"/>
</dbReference>
<dbReference type="RefSeq" id="WP_125663004.1">
    <property type="nucleotide sequence ID" value="NZ_AP019308.1"/>
</dbReference>
<dbReference type="InterPro" id="IPR030678">
    <property type="entry name" value="Peptide/Ni-bd"/>
</dbReference>
<dbReference type="EMBL" id="AP019308">
    <property type="protein sequence ID" value="BBH23459.1"/>
    <property type="molecule type" value="Genomic_DNA"/>
</dbReference>
<dbReference type="AlphaFoldDB" id="A0A3G9JK87"/>
<feature type="signal peptide" evidence="6">
    <location>
        <begin position="1"/>
        <end position="25"/>
    </location>
</feature>
<dbReference type="PANTHER" id="PTHR30290">
    <property type="entry name" value="PERIPLASMIC BINDING COMPONENT OF ABC TRANSPORTER"/>
    <property type="match status" value="1"/>
</dbReference>
<evidence type="ECO:0000256" key="1">
    <source>
        <dbReference type="ARBA" id="ARBA00004193"/>
    </source>
</evidence>
<dbReference type="PROSITE" id="PS01040">
    <property type="entry name" value="SBP_BACTERIAL_5"/>
    <property type="match status" value="1"/>
</dbReference>
<dbReference type="PROSITE" id="PS51257">
    <property type="entry name" value="PROKAR_LIPOPROTEIN"/>
    <property type="match status" value="1"/>
</dbReference>
<dbReference type="Gene3D" id="3.10.105.10">
    <property type="entry name" value="Dipeptide-binding Protein, Domain 3"/>
    <property type="match status" value="1"/>
</dbReference>
<comment type="subcellular location">
    <subcellularLocation>
        <location evidence="1">Cell membrane</location>
        <topology evidence="1">Lipid-anchor</topology>
    </subcellularLocation>
</comment>
<evidence type="ECO:0000256" key="5">
    <source>
        <dbReference type="SAM" id="MobiDB-lite"/>
    </source>
</evidence>
<dbReference type="GO" id="GO:0043190">
    <property type="term" value="C:ATP-binding cassette (ABC) transporter complex"/>
    <property type="evidence" value="ECO:0007669"/>
    <property type="project" value="InterPro"/>
</dbReference>
<dbReference type="CDD" id="cd08512">
    <property type="entry name" value="PBP2_NikA_DppA_OppA_like_7"/>
    <property type="match status" value="1"/>
</dbReference>
<accession>A0A3G9JK87</accession>
<name>A0A3G9JK87_9BACL</name>
<feature type="region of interest" description="Disordered" evidence="5">
    <location>
        <begin position="25"/>
        <end position="53"/>
    </location>
</feature>
<protein>
    <submittedName>
        <fullName evidence="7">Peptide ABC transporter substrate-binding protein</fullName>
    </submittedName>
</protein>
<feature type="compositionally biased region" description="Polar residues" evidence="5">
    <location>
        <begin position="25"/>
        <end position="47"/>
    </location>
</feature>
<dbReference type="Gene3D" id="3.40.190.10">
    <property type="entry name" value="Periplasmic binding protein-like II"/>
    <property type="match status" value="1"/>
</dbReference>
<keyword evidence="4 6" id="KW-0732">Signal</keyword>
<dbReference type="InterPro" id="IPR023765">
    <property type="entry name" value="SBP_5_CS"/>
</dbReference>
<dbReference type="GO" id="GO:0015833">
    <property type="term" value="P:peptide transport"/>
    <property type="evidence" value="ECO:0007669"/>
    <property type="project" value="TreeGrafter"/>
</dbReference>
<evidence type="ECO:0000256" key="4">
    <source>
        <dbReference type="ARBA" id="ARBA00022729"/>
    </source>
</evidence>
<dbReference type="GO" id="GO:1904680">
    <property type="term" value="F:peptide transmembrane transporter activity"/>
    <property type="evidence" value="ECO:0007669"/>
    <property type="project" value="TreeGrafter"/>
</dbReference>
<dbReference type="PIRSF" id="PIRSF002741">
    <property type="entry name" value="MppA"/>
    <property type="match status" value="1"/>
</dbReference>
<keyword evidence="3" id="KW-0813">Transport</keyword>
<dbReference type="Gene3D" id="3.90.76.10">
    <property type="entry name" value="Dipeptide-binding Protein, Domain 1"/>
    <property type="match status" value="1"/>
</dbReference>
<proteinExistence type="inferred from homology"/>
<keyword evidence="8" id="KW-1185">Reference proteome</keyword>
<comment type="similarity">
    <text evidence="2">Belongs to the bacterial solute-binding protein 5 family.</text>
</comment>
<gene>
    <name evidence="7" type="ORF">Back11_48040</name>
</gene>
<organism evidence="7 8">
    <name type="scientific">Paenibacillus baekrokdamisoli</name>
    <dbReference type="NCBI Taxonomy" id="1712516"/>
    <lineage>
        <taxon>Bacteria</taxon>
        <taxon>Bacillati</taxon>
        <taxon>Bacillota</taxon>
        <taxon>Bacilli</taxon>
        <taxon>Bacillales</taxon>
        <taxon>Paenibacillaceae</taxon>
        <taxon>Paenibacillus</taxon>
    </lineage>
</organism>
<sequence>MKQQKYFIFISALLVVLLLSGCAKSSNPKENTSPSTTGETQTNTPDTSKPAAGKTITIAYSQGAGQTMDPHDAGDLTSASYAFALYDQLVTSGTEEKDGKTLGRTDQIVPSLAESWKVSDDLKTYTFVLRDGVKFQSGEPVNADAVVYSFERVQTKGEGGSLYTLANLKSVTKIDDKTVEFKLGSPNHLFLKYLATFSFSIVDPSVAKKNPEDYLTQHSAGSGAFTLEKWDPATEAVFVANKNYWKGAPKVDKIIVKFVAEASNRELFLEKGDVDVALDIPAKDVESLSKKDNLTISSESSNRIVYLGMNAKFKPFDQLKVRQAINYVIDQQKLIKDVVYGQASPLKSSISSKSPAFTSEGYEYSYDLNKAKALLKEAGYEKGFTFDLTVNSSTQDYEDIAVLLKAELEKIGVTLNINKVAPAQYRELINKKAAAAYLGKYTSLVNDPSYHYGFLLDSKGASNYTGYSSKVVDDLLAKANVEPDEAKRTELYKQVQKQVTADSPWAYLYESNLIAGLNKDVKGYIFYPDEIIRFSSLYK</sequence>
<evidence type="ECO:0000313" key="7">
    <source>
        <dbReference type="EMBL" id="BBH23459.1"/>
    </source>
</evidence>
<dbReference type="Proteomes" id="UP000275368">
    <property type="component" value="Chromosome"/>
</dbReference>
<evidence type="ECO:0000256" key="6">
    <source>
        <dbReference type="SAM" id="SignalP"/>
    </source>
</evidence>
<dbReference type="SUPFAM" id="SSF53850">
    <property type="entry name" value="Periplasmic binding protein-like II"/>
    <property type="match status" value="1"/>
</dbReference>
<dbReference type="PANTHER" id="PTHR30290:SF9">
    <property type="entry name" value="OLIGOPEPTIDE-BINDING PROTEIN APPA"/>
    <property type="match status" value="1"/>
</dbReference>
<reference evidence="7 8" key="1">
    <citation type="submission" date="2018-11" db="EMBL/GenBank/DDBJ databases">
        <title>Complete genome sequence of Paenibacillus baekrokdamisoli strain KCTC 33723.</title>
        <authorList>
            <person name="Kang S.W."/>
            <person name="Lee K.C."/>
            <person name="Kim K.K."/>
            <person name="Kim J.S."/>
            <person name="Kim D.S."/>
            <person name="Ko S.H."/>
            <person name="Yang S.H."/>
            <person name="Lee J.S."/>
        </authorList>
    </citation>
    <scope>NUCLEOTIDE SEQUENCE [LARGE SCALE GENOMIC DNA]</scope>
    <source>
        <strain evidence="7 8">KCTC 33723</strain>
    </source>
</reference>
<evidence type="ECO:0000256" key="2">
    <source>
        <dbReference type="ARBA" id="ARBA00005695"/>
    </source>
</evidence>
<dbReference type="Pfam" id="PF00496">
    <property type="entry name" value="SBP_bac_5"/>
    <property type="match status" value="1"/>
</dbReference>
<dbReference type="GO" id="GO:0042597">
    <property type="term" value="C:periplasmic space"/>
    <property type="evidence" value="ECO:0007669"/>
    <property type="project" value="UniProtKB-ARBA"/>
</dbReference>
<evidence type="ECO:0000313" key="8">
    <source>
        <dbReference type="Proteomes" id="UP000275368"/>
    </source>
</evidence>
<dbReference type="OrthoDB" id="9796817at2"/>
<evidence type="ECO:0000256" key="3">
    <source>
        <dbReference type="ARBA" id="ARBA00022448"/>
    </source>
</evidence>
<dbReference type="KEGG" id="pbk:Back11_48040"/>
<dbReference type="InterPro" id="IPR039424">
    <property type="entry name" value="SBP_5"/>
</dbReference>
<feature type="chain" id="PRO_5043881976" evidence="6">
    <location>
        <begin position="26"/>
        <end position="539"/>
    </location>
</feature>